<evidence type="ECO:0000256" key="1">
    <source>
        <dbReference type="SAM" id="MobiDB-lite"/>
    </source>
</evidence>
<keyword evidence="3" id="KW-1185">Reference proteome</keyword>
<comment type="caution">
    <text evidence="2">The sequence shown here is derived from an EMBL/GenBank/DDBJ whole genome shotgun (WGS) entry which is preliminary data.</text>
</comment>
<dbReference type="Proteomes" id="UP000717752">
    <property type="component" value="Unassembled WGS sequence"/>
</dbReference>
<proteinExistence type="predicted"/>
<feature type="compositionally biased region" description="Pro residues" evidence="1">
    <location>
        <begin position="66"/>
        <end position="76"/>
    </location>
</feature>
<dbReference type="InterPro" id="IPR021327">
    <property type="entry name" value="DUF2934"/>
</dbReference>
<dbReference type="RefSeq" id="WP_220336339.1">
    <property type="nucleotide sequence ID" value="NZ_JAEUAK010000009.1"/>
</dbReference>
<evidence type="ECO:0000313" key="2">
    <source>
        <dbReference type="EMBL" id="MBW9054989.1"/>
    </source>
</evidence>
<organism evidence="2 3">
    <name type="scientific">Rhizobium mesosinicum</name>
    <dbReference type="NCBI Taxonomy" id="335017"/>
    <lineage>
        <taxon>Bacteria</taxon>
        <taxon>Pseudomonadati</taxon>
        <taxon>Pseudomonadota</taxon>
        <taxon>Alphaproteobacteria</taxon>
        <taxon>Hyphomicrobiales</taxon>
        <taxon>Rhizobiaceae</taxon>
        <taxon>Rhizobium/Agrobacterium group</taxon>
        <taxon>Rhizobium</taxon>
    </lineage>
</organism>
<feature type="region of interest" description="Disordered" evidence="1">
    <location>
        <begin position="55"/>
        <end position="76"/>
    </location>
</feature>
<sequence>MTNRTENRVRERAYAIWEKEGRPEGQDRRHWKEAEVELRGETTKVNEQARKQIEETETATGAIGVPIPPPSMASPD</sequence>
<evidence type="ECO:0000313" key="3">
    <source>
        <dbReference type="Proteomes" id="UP000717752"/>
    </source>
</evidence>
<name>A0ABS7GYI3_9HYPH</name>
<dbReference type="EMBL" id="JAEUAK010000009">
    <property type="protein sequence ID" value="MBW9054989.1"/>
    <property type="molecule type" value="Genomic_DNA"/>
</dbReference>
<gene>
    <name evidence="2" type="ORF">JNB85_21540</name>
</gene>
<protein>
    <submittedName>
        <fullName evidence="2">DUF2934 domain-containing protein</fullName>
    </submittedName>
</protein>
<dbReference type="Pfam" id="PF11154">
    <property type="entry name" value="DUF2934"/>
    <property type="match status" value="1"/>
</dbReference>
<accession>A0ABS7GYI3</accession>
<reference evidence="2 3" key="1">
    <citation type="journal article" date="2021" name="MBio">
        <title>Poor Competitiveness of Bradyrhizobium in Pigeon Pea Root Colonization in Indian Soils.</title>
        <authorList>
            <person name="Chalasani D."/>
            <person name="Basu A."/>
            <person name="Pullabhotla S.V.S.R.N."/>
            <person name="Jorrin B."/>
            <person name="Neal A.L."/>
            <person name="Poole P.S."/>
            <person name="Podile A.R."/>
            <person name="Tkacz A."/>
        </authorList>
    </citation>
    <scope>NUCLEOTIDE SEQUENCE [LARGE SCALE GENOMIC DNA]</scope>
    <source>
        <strain evidence="2 3">HU56</strain>
    </source>
</reference>